<name>A0A371BA85_9BRAD</name>
<comment type="caution">
    <text evidence="3">The sequence shown here is derived from an EMBL/GenBank/DDBJ whole genome shotgun (WGS) entry which is preliminary data.</text>
</comment>
<protein>
    <submittedName>
        <fullName evidence="3">ABC transporter substrate-binding protein</fullName>
    </submittedName>
</protein>
<dbReference type="Proteomes" id="UP000263993">
    <property type="component" value="Unassembled WGS sequence"/>
</dbReference>
<dbReference type="PANTHER" id="PTHR30024">
    <property type="entry name" value="ALIPHATIC SULFONATES-BINDING PROTEIN-RELATED"/>
    <property type="match status" value="1"/>
</dbReference>
<reference evidence="4" key="1">
    <citation type="submission" date="2018-08" db="EMBL/GenBank/DDBJ databases">
        <authorList>
            <person name="Kim S.-J."/>
            <person name="Jung G.-Y."/>
        </authorList>
    </citation>
    <scope>NUCLEOTIDE SEQUENCE [LARGE SCALE GENOMIC DNA]</scope>
    <source>
        <strain evidence="4">GY_H</strain>
    </source>
</reference>
<dbReference type="RefSeq" id="WP_115516560.1">
    <property type="nucleotide sequence ID" value="NZ_QRGO01000001.1"/>
</dbReference>
<dbReference type="SUPFAM" id="SSF53850">
    <property type="entry name" value="Periplasmic binding protein-like II"/>
    <property type="match status" value="1"/>
</dbReference>
<organism evidence="3 4">
    <name type="scientific">Undibacter mobilis</name>
    <dbReference type="NCBI Taxonomy" id="2292256"/>
    <lineage>
        <taxon>Bacteria</taxon>
        <taxon>Pseudomonadati</taxon>
        <taxon>Pseudomonadota</taxon>
        <taxon>Alphaproteobacteria</taxon>
        <taxon>Hyphomicrobiales</taxon>
        <taxon>Nitrobacteraceae</taxon>
        <taxon>Undibacter</taxon>
    </lineage>
</organism>
<dbReference type="InterPro" id="IPR015168">
    <property type="entry name" value="SsuA/THI5"/>
</dbReference>
<keyword evidence="4" id="KW-1185">Reference proteome</keyword>
<dbReference type="AlphaFoldDB" id="A0A371BA85"/>
<feature type="domain" description="SsuA/THI5-like" evidence="2">
    <location>
        <begin position="51"/>
        <end position="255"/>
    </location>
</feature>
<feature type="signal peptide" evidence="1">
    <location>
        <begin position="1"/>
        <end position="28"/>
    </location>
</feature>
<evidence type="ECO:0000313" key="3">
    <source>
        <dbReference type="EMBL" id="RDV04535.1"/>
    </source>
</evidence>
<proteinExistence type="predicted"/>
<sequence length="324" mass="35287">MNKRHGSRNALLIAACMVPLIGAAPAHALEKVKVAASFVGLWDTSQPTFCKERGEFEKAGLDVEIVSTRGGSETVQAVLVGGMDVAYSPGVNSVLAATKQGAKFKIISSEFVGQNDTLYYVDANSPLKTAKDLAGKTVGFPRPGSASEIVLFDLKKQAGIDFKMVVSGGLDATRTMLKTGQIDAAYTFPPYGMDAIAKKEIRVLFAGDEVPGLADVTNRVNIASIDFVTKRRPVAVKFMETLDKCIDWAYANPAESVKMYAKINKIDENIAKIAMGYYKRDALAWEMKKFDVAVQRAVENKYIDKAPTAEELKELIDVVYQPKK</sequence>
<dbReference type="Gene3D" id="3.40.190.10">
    <property type="entry name" value="Periplasmic binding protein-like II"/>
    <property type="match status" value="2"/>
</dbReference>
<feature type="chain" id="PRO_5016835284" evidence="1">
    <location>
        <begin position="29"/>
        <end position="324"/>
    </location>
</feature>
<dbReference type="EMBL" id="QRGO01000001">
    <property type="protein sequence ID" value="RDV04535.1"/>
    <property type="molecule type" value="Genomic_DNA"/>
</dbReference>
<dbReference type="PANTHER" id="PTHR30024:SF42">
    <property type="entry name" value="ALIPHATIC SULFONATES-BINDING PROTEIN-RELATED"/>
    <property type="match status" value="1"/>
</dbReference>
<gene>
    <name evidence="3" type="ORF">DXH78_08135</name>
</gene>
<evidence type="ECO:0000313" key="4">
    <source>
        <dbReference type="Proteomes" id="UP000263993"/>
    </source>
</evidence>
<keyword evidence="1" id="KW-0732">Signal</keyword>
<dbReference type="OrthoDB" id="7374754at2"/>
<evidence type="ECO:0000259" key="2">
    <source>
        <dbReference type="Pfam" id="PF09084"/>
    </source>
</evidence>
<dbReference type="Pfam" id="PF09084">
    <property type="entry name" value="NMT1"/>
    <property type="match status" value="1"/>
</dbReference>
<evidence type="ECO:0000256" key="1">
    <source>
        <dbReference type="SAM" id="SignalP"/>
    </source>
</evidence>
<accession>A0A371BA85</accession>